<dbReference type="PANTHER" id="PTHR36562">
    <property type="entry name" value="SERINE/ARGININE REPETITIVE MATRIX 2"/>
    <property type="match status" value="1"/>
</dbReference>
<organism evidence="2 3">
    <name type="scientific">Mucor circinelloides f. lusitanicus</name>
    <name type="common">Mucor racemosus var. lusitanicus</name>
    <dbReference type="NCBI Taxonomy" id="29924"/>
    <lineage>
        <taxon>Eukaryota</taxon>
        <taxon>Fungi</taxon>
        <taxon>Fungi incertae sedis</taxon>
        <taxon>Mucoromycota</taxon>
        <taxon>Mucoromycotina</taxon>
        <taxon>Mucoromycetes</taxon>
        <taxon>Mucorales</taxon>
        <taxon>Mucorineae</taxon>
        <taxon>Mucoraceae</taxon>
        <taxon>Mucor</taxon>
    </lineage>
</organism>
<accession>A0A8H4BQB5</accession>
<evidence type="ECO:0000313" key="3">
    <source>
        <dbReference type="Proteomes" id="UP000469890"/>
    </source>
</evidence>
<dbReference type="AlphaFoldDB" id="A0A8H4BQB5"/>
<name>A0A8H4BQB5_MUCCL</name>
<dbReference type="EMBL" id="JAAECE010000001">
    <property type="protein sequence ID" value="KAF1806624.1"/>
    <property type="molecule type" value="Genomic_DNA"/>
</dbReference>
<feature type="compositionally biased region" description="Low complexity" evidence="1">
    <location>
        <begin position="357"/>
        <end position="487"/>
    </location>
</feature>
<gene>
    <name evidence="2" type="ORF">FB192DRAFT_1464672</name>
</gene>
<evidence type="ECO:0000256" key="1">
    <source>
        <dbReference type="SAM" id="MobiDB-lite"/>
    </source>
</evidence>
<dbReference type="PANTHER" id="PTHR36562:SF5">
    <property type="entry name" value="SERINE_ARGININE REPETITIVE MATRIX 2"/>
    <property type="match status" value="1"/>
</dbReference>
<reference evidence="2 3" key="1">
    <citation type="submission" date="2019-09" db="EMBL/GenBank/DDBJ databases">
        <authorList>
            <consortium name="DOE Joint Genome Institute"/>
            <person name="Mondo S.J."/>
            <person name="Navarro-Mendoza M.I."/>
            <person name="Perez-Arques C."/>
            <person name="Panchal S."/>
            <person name="Nicolas F.E."/>
            <person name="Ganguly P."/>
            <person name="Pangilinan J."/>
            <person name="Grigoriev I."/>
            <person name="Heitman J."/>
            <person name="Sanya K."/>
            <person name="Garre V."/>
        </authorList>
    </citation>
    <scope>NUCLEOTIDE SEQUENCE [LARGE SCALE GENOMIC DNA]</scope>
    <source>
        <strain evidence="2 3">MU402</strain>
    </source>
</reference>
<proteinExistence type="predicted"/>
<comment type="caution">
    <text evidence="2">The sequence shown here is derived from an EMBL/GenBank/DDBJ whole genome shotgun (WGS) entry which is preliminary data.</text>
</comment>
<dbReference type="InterPro" id="IPR051372">
    <property type="entry name" value="CWC21"/>
</dbReference>
<sequence>MCTSYDYESISYNYESTRRRTYARFNGIFFGDFITSEAQDILGPLAVAGDFSAHAYTVNTQHGANCTDVVNNFNGYGLIVGTENASVKYSDVHVNGAVFLPDGSDRGNVQELDKACSVYNNRGTGLMNFTQVQLNAIEASTQFALMTPTLQLDSDGNLKRIADKKYGYDVITFGSCDACDYSGANFSSPDAIYYGKGMSWPTRLIINGNQPSLGMHVCNTVLNFYPSDDVGFYQGGAFQLDRSTGGQLGGFILLPEDYQAIGGNCVTTDVCIPVFMNDTIDNRPSRNNPTPPDTHSDDPNTEESSTEESSSTEDSSSDESSSTEDSSSDQSSSIDSSSEESSSSSSSSNDESRSAEDNSSSTISSEGSSSSESISSTIDSSISSESSSSSESSDSSIESSSSNSQSSDSSESFDIITQSSSSSSDSTDSSSQNDSSSSSSSSSNSSDIDSSSSDSSNSSDSSSSISSSSNEGSSSSSESASTADSSSYPVPSKDHSTGFSTSYDTDYITSSSTSYCPTETSTVQCHTHQHHVTRTQYQCEQGFLHDEQVLVCQHDSHHHHRKDYYAGNDDDNFEHDPEFGLYDFNEFDEECDIDHGLVDDDDYEDEYRYYKYKGKKHYDGSDDDDDDEEDQDEEDGEDDQEEEEDRDKEEYYY</sequence>
<feature type="region of interest" description="Disordered" evidence="1">
    <location>
        <begin position="279"/>
        <end position="499"/>
    </location>
</feature>
<feature type="compositionally biased region" description="Low complexity" evidence="1">
    <location>
        <begin position="307"/>
        <end position="349"/>
    </location>
</feature>
<dbReference type="Proteomes" id="UP000469890">
    <property type="component" value="Unassembled WGS sequence"/>
</dbReference>
<dbReference type="GO" id="GO:0005634">
    <property type="term" value="C:nucleus"/>
    <property type="evidence" value="ECO:0007669"/>
    <property type="project" value="TreeGrafter"/>
</dbReference>
<protein>
    <submittedName>
        <fullName evidence="2">Uncharacterized protein</fullName>
    </submittedName>
</protein>
<feature type="compositionally biased region" description="Acidic residues" evidence="1">
    <location>
        <begin position="621"/>
        <end position="647"/>
    </location>
</feature>
<evidence type="ECO:0000313" key="2">
    <source>
        <dbReference type="EMBL" id="KAF1806624.1"/>
    </source>
</evidence>
<feature type="region of interest" description="Disordered" evidence="1">
    <location>
        <begin position="612"/>
        <end position="653"/>
    </location>
</feature>